<gene>
    <name evidence="2" type="ORF">NPX13_g795</name>
</gene>
<evidence type="ECO:0000313" key="2">
    <source>
        <dbReference type="EMBL" id="KAJ3579772.1"/>
    </source>
</evidence>
<sequence length="341" mass="38254">MTPVYQPAIMSASLGRAWLHDFDDKVKVAAKEGFVGIEIFYEDLEHLARKLCQTDKPEPEELLQAAEHVSALCDSVGLEIIGLQPFLFYEGLLDRQRHDELITKMSLWLQIARKLGTNTIQIPGNFLPTEELTGDYDSIASDLRKLADIGAKENPPIRFAYENLCWSTHIDTWEKAWDICKRVDRPNFGLCLDTFNIAGRVWADPTSPTGTTPNADADLEASIQALVRDVDVNKVFYIQVVDAERMSVPLVAGHPFHVDGQPPRMSWSRNARAFAYETDRGAYLPVESVADAIIHGLGYKGWVSMELFSRTMAEEGPGVPAKHASRGIASWKKLQERLRLD</sequence>
<dbReference type="EMBL" id="JANPWZ010000060">
    <property type="protein sequence ID" value="KAJ3579772.1"/>
    <property type="molecule type" value="Genomic_DNA"/>
</dbReference>
<dbReference type="VEuPathDB" id="FungiDB:F4678DRAFT_276172"/>
<dbReference type="PANTHER" id="PTHR12110:SF57">
    <property type="entry name" value="DIOXYGENASE, PUTATIVE-RELATED"/>
    <property type="match status" value="1"/>
</dbReference>
<dbReference type="SUPFAM" id="SSF51658">
    <property type="entry name" value="Xylose isomerase-like"/>
    <property type="match status" value="1"/>
</dbReference>
<name>A0A9W8TQ71_9PEZI</name>
<proteinExistence type="predicted"/>
<organism evidence="2 3">
    <name type="scientific">Xylaria arbuscula</name>
    <dbReference type="NCBI Taxonomy" id="114810"/>
    <lineage>
        <taxon>Eukaryota</taxon>
        <taxon>Fungi</taxon>
        <taxon>Dikarya</taxon>
        <taxon>Ascomycota</taxon>
        <taxon>Pezizomycotina</taxon>
        <taxon>Sordariomycetes</taxon>
        <taxon>Xylariomycetidae</taxon>
        <taxon>Xylariales</taxon>
        <taxon>Xylariaceae</taxon>
        <taxon>Xylaria</taxon>
    </lineage>
</organism>
<keyword evidence="3" id="KW-1185">Reference proteome</keyword>
<evidence type="ECO:0000259" key="1">
    <source>
        <dbReference type="Pfam" id="PF01261"/>
    </source>
</evidence>
<accession>A0A9W8TQ71</accession>
<reference evidence="2" key="1">
    <citation type="submission" date="2022-07" db="EMBL/GenBank/DDBJ databases">
        <title>Genome Sequence of Xylaria arbuscula.</title>
        <authorList>
            <person name="Buettner E."/>
        </authorList>
    </citation>
    <scope>NUCLEOTIDE SEQUENCE</scope>
    <source>
        <strain evidence="2">VT107</strain>
    </source>
</reference>
<dbReference type="InterPro" id="IPR050312">
    <property type="entry name" value="IolE/XylAMocC-like"/>
</dbReference>
<dbReference type="PANTHER" id="PTHR12110">
    <property type="entry name" value="HYDROXYPYRUVATE ISOMERASE"/>
    <property type="match status" value="1"/>
</dbReference>
<dbReference type="Proteomes" id="UP001148614">
    <property type="component" value="Unassembled WGS sequence"/>
</dbReference>
<dbReference type="Gene3D" id="3.20.20.150">
    <property type="entry name" value="Divalent-metal-dependent TIM barrel enzymes"/>
    <property type="match status" value="1"/>
</dbReference>
<comment type="caution">
    <text evidence="2">The sequence shown here is derived from an EMBL/GenBank/DDBJ whole genome shotgun (WGS) entry which is preliminary data.</text>
</comment>
<protein>
    <recommendedName>
        <fullName evidence="1">Xylose isomerase-like TIM barrel domain-containing protein</fullName>
    </recommendedName>
</protein>
<dbReference type="Pfam" id="PF01261">
    <property type="entry name" value="AP_endonuc_2"/>
    <property type="match status" value="1"/>
</dbReference>
<feature type="domain" description="Xylose isomerase-like TIM barrel" evidence="1">
    <location>
        <begin position="27"/>
        <end position="319"/>
    </location>
</feature>
<dbReference type="InterPro" id="IPR013022">
    <property type="entry name" value="Xyl_isomerase-like_TIM-brl"/>
</dbReference>
<evidence type="ECO:0000313" key="3">
    <source>
        <dbReference type="Proteomes" id="UP001148614"/>
    </source>
</evidence>
<dbReference type="AlphaFoldDB" id="A0A9W8TQ71"/>
<dbReference type="InterPro" id="IPR036237">
    <property type="entry name" value="Xyl_isomerase-like_sf"/>
</dbReference>